<evidence type="ECO:0000313" key="1">
    <source>
        <dbReference type="EMBL" id="MBB6502469.1"/>
    </source>
</evidence>
<dbReference type="Proteomes" id="UP000521017">
    <property type="component" value="Unassembled WGS sequence"/>
</dbReference>
<dbReference type="AlphaFoldDB" id="A0A7X0J7D8"/>
<proteinExistence type="predicted"/>
<organism evidence="1 2">
    <name type="scientific">Pedobacter cryoconitis</name>
    <dbReference type="NCBI Taxonomy" id="188932"/>
    <lineage>
        <taxon>Bacteria</taxon>
        <taxon>Pseudomonadati</taxon>
        <taxon>Bacteroidota</taxon>
        <taxon>Sphingobacteriia</taxon>
        <taxon>Sphingobacteriales</taxon>
        <taxon>Sphingobacteriaceae</taxon>
        <taxon>Pedobacter</taxon>
    </lineage>
</organism>
<gene>
    <name evidence="1" type="ORF">HDF25_004652</name>
</gene>
<name>A0A7X0J7D8_9SPHI</name>
<sequence>MKRTSQIVSTFWLALFFFKSLAQTGDIKLKKEKNNASRDQNK</sequence>
<dbReference type="EMBL" id="JACHCC010000014">
    <property type="protein sequence ID" value="MBB6502469.1"/>
    <property type="molecule type" value="Genomic_DNA"/>
</dbReference>
<comment type="caution">
    <text evidence="1">The sequence shown here is derived from an EMBL/GenBank/DDBJ whole genome shotgun (WGS) entry which is preliminary data.</text>
</comment>
<reference evidence="1 2" key="1">
    <citation type="submission" date="2020-08" db="EMBL/GenBank/DDBJ databases">
        <title>Genomic Encyclopedia of Type Strains, Phase IV (KMG-V): Genome sequencing to study the core and pangenomes of soil and plant-associated prokaryotes.</title>
        <authorList>
            <person name="Whitman W."/>
        </authorList>
    </citation>
    <scope>NUCLEOTIDE SEQUENCE [LARGE SCALE GENOMIC DNA]</scope>
    <source>
        <strain evidence="1 2">M2T3</strain>
    </source>
</reference>
<evidence type="ECO:0000313" key="2">
    <source>
        <dbReference type="Proteomes" id="UP000521017"/>
    </source>
</evidence>
<accession>A0A7X0J7D8</accession>
<protein>
    <submittedName>
        <fullName evidence="1">Uncharacterized protein</fullName>
    </submittedName>
</protein>